<feature type="compositionally biased region" description="Low complexity" evidence="1">
    <location>
        <begin position="922"/>
        <end position="932"/>
    </location>
</feature>
<sequence>MAAPGQPRTESWDSDPDLILPDGSLSLSHSDNEQLELETSSASSVSALFSNSGNHSTYSVGIGEDDEQEEQQSIRNLHAKTSSKQSEQDEPDEDTKGGTLTLKTAHSKNTRLHSHQTEELGDSFSTSSSECQSTIKASFLPLPNNSESTHYHQPTRKSTTQIDRTVLAVLASGAKGTVTRLEPSKRPSPVQAGLDWDEDLVLPEGGLKTVFRPTNHLANGDVKKQTSFTSAISDELEDLNLANHPSSMASGSSSSSTHAHHRGTSSSAKSVKLCSTVNEEQDDDDDFGVDFELPPSRQSISLTDLNRKNPRRSNSKPASSVSLNGSEFEATEDDPFNGTKSTASSRRGSLILATLPTSSTNSISNNRASIDDTTPRIRTRPSLTPSLMSDRSSSSFPEIEDDINEGFFDDIEFPPEFGIPNNLAPAPTSSSHASVAPTAPSTTTPKPGQSALSDPKGKQPSRTRAIDLQSYLRTKVQARALLVERNTSSYLAQQLRQNISTFEDRHDERVEDGLEIETGSIHLEKLRSRKSSTISSASSHAQQSGRNSYFQQLHGQKSKPKRVTVPFPSSNSTTSSSSQLSEKHARFSHSRSPLNESPIDSSPRASPVPSASTSTLRGRTSTSNVSIINNRPNSTIPHNTSSSRLHAPIPHRPISAAGIAPGLKSAGYNDSLAHFRAKSLRTSSSNAEMSTDSSPAFQHSTRVQSPLGNPSRAARLVSKISAASSLRARVSTAAVTNGPPVLSASSQRTLKHKKSAAVLKSINLGSSGAQSHNSSTNDARSSLISPPGSNSSSSNGRGLQRKQSMPSLNRESRHGSGSEAPSSRFGGVAGMNAGSVWKSGGVPGPKTKQQPFDCTSTPSTPNLTSGPTLPSYADPTRSSMNRHVGGIGETNPVVPDRSSSVNSRRNSTENVRLNACSPTPTPTVGTPSGNSSRLTMPTITSRLKAKPSIIHEEHPASPNARRWTSNGISAVVPHQLRRPRRPRTYGDGTELDEFDDLPTSKEKEKLFTRAVKNTNPSNQTNSTRKLGLSTTTSTNHSSNVNEKIAPLAAGQRSRSRLEARKAEGSRRRTIAINAHIKKISTKKGLIRQMSGNTLSQLSTNSEMRWNDEEARWEGNEQVLREFDNVLSTSSRPALISQLSIQSPMMRSPTGMIAEDISDRGVMSSFKTNKAQNHVVGGMIFDAESMSWRKLNGNHAGGPDEEDEDELHLESDEEFELKWLADDESSARHHQHPKTIGGVRQNESGWNSLSSSISHPATNPLSKYGSEDDGNSSNSFFHPSPTAALAALGNRNRGRRSGSFWLACLEAEERHKKEIKSWIPSDSSLDHHQHPNNNHQQSESSKPIIIKKINPSLIQSKKSNLSALSHTPSSTTSILLSSTSSKTSILSAASVVAGGAATISGGSTGNHIVGNLINCHSSSSSSSIKLPASDFVVVPGLLVSHGRLEDPDRCYLQEIRKLVLEEEF</sequence>
<feature type="compositionally biased region" description="Polar residues" evidence="1">
    <location>
        <begin position="143"/>
        <end position="160"/>
    </location>
</feature>
<feature type="region of interest" description="Disordered" evidence="1">
    <location>
        <begin position="727"/>
        <end position="751"/>
    </location>
</feature>
<feature type="compositionally biased region" description="Low complexity" evidence="1">
    <location>
        <begin position="601"/>
        <end position="623"/>
    </location>
</feature>
<feature type="region of interest" description="Disordered" evidence="1">
    <location>
        <begin position="242"/>
        <end position="396"/>
    </location>
</feature>
<feature type="compositionally biased region" description="Low complexity" evidence="1">
    <location>
        <begin position="123"/>
        <end position="133"/>
    </location>
</feature>
<proteinExistence type="predicted"/>
<feature type="compositionally biased region" description="Polar residues" evidence="1">
    <location>
        <begin position="1012"/>
        <end position="1024"/>
    </location>
</feature>
<feature type="compositionally biased region" description="Low complexity" evidence="1">
    <location>
        <begin position="1330"/>
        <end position="1343"/>
    </location>
</feature>
<feature type="compositionally biased region" description="Polar residues" evidence="1">
    <location>
        <begin position="1240"/>
        <end position="1260"/>
    </location>
</feature>
<feature type="region of interest" description="Disordered" evidence="1">
    <location>
        <begin position="1190"/>
        <end position="1209"/>
    </location>
</feature>
<protein>
    <submittedName>
        <fullName evidence="2">Uncharacterized protein</fullName>
    </submittedName>
</protein>
<feature type="region of interest" description="Disordered" evidence="1">
    <location>
        <begin position="1012"/>
        <end position="1066"/>
    </location>
</feature>
<feature type="compositionally biased region" description="Polar residues" evidence="1">
    <location>
        <begin position="683"/>
        <end position="708"/>
    </location>
</feature>
<feature type="compositionally biased region" description="Polar residues" evidence="1">
    <location>
        <begin position="355"/>
        <end position="368"/>
    </location>
</feature>
<feature type="region of interest" description="Disordered" evidence="1">
    <location>
        <begin position="1320"/>
        <end position="1343"/>
    </location>
</feature>
<feature type="compositionally biased region" description="Basic residues" evidence="1">
    <location>
        <begin position="105"/>
        <end position="114"/>
    </location>
</feature>
<feature type="compositionally biased region" description="Low complexity" evidence="1">
    <location>
        <begin position="891"/>
        <end position="912"/>
    </location>
</feature>
<feature type="compositionally biased region" description="Low complexity" evidence="1">
    <location>
        <begin position="40"/>
        <end position="52"/>
    </location>
</feature>
<organism evidence="2 3">
    <name type="scientific">Puccinia striiformis f. sp. tritici PST-78</name>
    <dbReference type="NCBI Taxonomy" id="1165861"/>
    <lineage>
        <taxon>Eukaryota</taxon>
        <taxon>Fungi</taxon>
        <taxon>Dikarya</taxon>
        <taxon>Basidiomycota</taxon>
        <taxon>Pucciniomycotina</taxon>
        <taxon>Pucciniomycetes</taxon>
        <taxon>Pucciniales</taxon>
        <taxon>Pucciniaceae</taxon>
        <taxon>Puccinia</taxon>
    </lineage>
</organism>
<feature type="compositionally biased region" description="Low complexity" evidence="1">
    <location>
        <begin position="569"/>
        <end position="578"/>
    </location>
</feature>
<dbReference type="OrthoDB" id="19159at2759"/>
<accession>A0A0L0VI83</accession>
<feature type="region of interest" description="Disordered" evidence="1">
    <location>
        <begin position="527"/>
        <end position="653"/>
    </location>
</feature>
<dbReference type="GO" id="GO:1990334">
    <property type="term" value="C:Bfa1-Bub2 complex"/>
    <property type="evidence" value="ECO:0007669"/>
    <property type="project" value="InterPro"/>
</dbReference>
<evidence type="ECO:0000313" key="3">
    <source>
        <dbReference type="Proteomes" id="UP000054564"/>
    </source>
</evidence>
<feature type="compositionally biased region" description="Polar residues" evidence="1">
    <location>
        <begin position="545"/>
        <end position="555"/>
    </location>
</feature>
<comment type="caution">
    <text evidence="2">The sequence shown here is derived from an EMBL/GenBank/DDBJ whole genome shotgun (WGS) entry which is preliminary data.</text>
</comment>
<feature type="compositionally biased region" description="Low complexity" evidence="1">
    <location>
        <begin position="246"/>
        <end position="257"/>
    </location>
</feature>
<gene>
    <name evidence="2" type="ORF">PSTG_07786</name>
</gene>
<name>A0A0L0VI83_9BASI</name>
<feature type="region of interest" description="Disordered" evidence="1">
    <location>
        <begin position="1223"/>
        <end position="1277"/>
    </location>
</feature>
<keyword evidence="3" id="KW-1185">Reference proteome</keyword>
<dbReference type="Proteomes" id="UP000054564">
    <property type="component" value="Unassembled WGS sequence"/>
</dbReference>
<feature type="compositionally biased region" description="Acidic residues" evidence="1">
    <location>
        <begin position="279"/>
        <end position="289"/>
    </location>
</feature>
<evidence type="ECO:0000313" key="2">
    <source>
        <dbReference type="EMBL" id="KNE98941.1"/>
    </source>
</evidence>
<feature type="compositionally biased region" description="Low complexity" evidence="1">
    <location>
        <begin position="1029"/>
        <end position="1039"/>
    </location>
</feature>
<dbReference type="EMBL" id="AJIL01000051">
    <property type="protein sequence ID" value="KNE98941.1"/>
    <property type="molecule type" value="Genomic_DNA"/>
</dbReference>
<feature type="region of interest" description="Disordered" evidence="1">
    <location>
        <begin position="763"/>
        <end position="935"/>
    </location>
</feature>
<feature type="region of interest" description="Disordered" evidence="1">
    <location>
        <begin position="683"/>
        <end position="712"/>
    </location>
</feature>
<feature type="compositionally biased region" description="Polar residues" evidence="1">
    <location>
        <begin position="338"/>
        <end position="347"/>
    </location>
</feature>
<feature type="compositionally biased region" description="Polar residues" evidence="1">
    <location>
        <begin position="315"/>
        <end position="325"/>
    </location>
</feature>
<dbReference type="GO" id="GO:0001100">
    <property type="term" value="P:negative regulation of exit from mitosis"/>
    <property type="evidence" value="ECO:0007669"/>
    <property type="project" value="InterPro"/>
</dbReference>
<feature type="compositionally biased region" description="Polar residues" evidence="1">
    <location>
        <begin position="73"/>
        <end position="85"/>
    </location>
</feature>
<feature type="region of interest" description="Disordered" evidence="1">
    <location>
        <begin position="416"/>
        <end position="465"/>
    </location>
</feature>
<feature type="compositionally biased region" description="Acidic residues" evidence="1">
    <location>
        <begin position="1198"/>
        <end position="1209"/>
    </location>
</feature>
<dbReference type="PANTHER" id="PTHR35140:SF1">
    <property type="entry name" value="MITOTIC CHECK POINT PROTEIN BFA1"/>
    <property type="match status" value="1"/>
</dbReference>
<feature type="compositionally biased region" description="Low complexity" evidence="1">
    <location>
        <begin position="531"/>
        <end position="544"/>
    </location>
</feature>
<feature type="region of interest" description="Disordered" evidence="1">
    <location>
        <begin position="976"/>
        <end position="995"/>
    </location>
</feature>
<dbReference type="STRING" id="1165861.A0A0L0VI83"/>
<feature type="compositionally biased region" description="Polar residues" evidence="1">
    <location>
        <begin position="381"/>
        <end position="396"/>
    </location>
</feature>
<evidence type="ECO:0000256" key="1">
    <source>
        <dbReference type="SAM" id="MobiDB-lite"/>
    </source>
</evidence>
<feature type="compositionally biased region" description="Low complexity" evidence="1">
    <location>
        <begin position="424"/>
        <end position="445"/>
    </location>
</feature>
<feature type="compositionally biased region" description="Low complexity" evidence="1">
    <location>
        <begin position="780"/>
        <end position="798"/>
    </location>
</feature>
<dbReference type="PANTHER" id="PTHR35140">
    <property type="entry name" value="MITOTIC CHECK POINT PROTEIN BFA1"/>
    <property type="match status" value="1"/>
</dbReference>
<feature type="compositionally biased region" description="Polar residues" evidence="1">
    <location>
        <begin position="624"/>
        <end position="644"/>
    </location>
</feature>
<dbReference type="GO" id="GO:0044732">
    <property type="term" value="C:mitotic spindle pole body"/>
    <property type="evidence" value="ECO:0007669"/>
    <property type="project" value="TreeGrafter"/>
</dbReference>
<feature type="compositionally biased region" description="Polar residues" evidence="1">
    <location>
        <begin position="763"/>
        <end position="779"/>
    </location>
</feature>
<dbReference type="GO" id="GO:0005096">
    <property type="term" value="F:GTPase activator activity"/>
    <property type="evidence" value="ECO:0007669"/>
    <property type="project" value="InterPro"/>
</dbReference>
<reference evidence="3" key="1">
    <citation type="submission" date="2014-03" db="EMBL/GenBank/DDBJ databases">
        <title>The Genome Sequence of Puccinia striiformis f. sp. tritici PST-78.</title>
        <authorList>
            <consortium name="The Broad Institute Genome Sequencing Platform"/>
            <person name="Cuomo C."/>
            <person name="Hulbert S."/>
            <person name="Chen X."/>
            <person name="Walker B."/>
            <person name="Young S.K."/>
            <person name="Zeng Q."/>
            <person name="Gargeya S."/>
            <person name="Fitzgerald M."/>
            <person name="Haas B."/>
            <person name="Abouelleil A."/>
            <person name="Alvarado L."/>
            <person name="Arachchi H.M."/>
            <person name="Berlin A.M."/>
            <person name="Chapman S.B."/>
            <person name="Goldberg J."/>
            <person name="Griggs A."/>
            <person name="Gujja S."/>
            <person name="Hansen M."/>
            <person name="Howarth C."/>
            <person name="Imamovic A."/>
            <person name="Larimer J."/>
            <person name="McCowan C."/>
            <person name="Montmayeur A."/>
            <person name="Murphy C."/>
            <person name="Neiman D."/>
            <person name="Pearson M."/>
            <person name="Priest M."/>
            <person name="Roberts A."/>
            <person name="Saif S."/>
            <person name="Shea T."/>
            <person name="Sisk P."/>
            <person name="Sykes S."/>
            <person name="Wortman J."/>
            <person name="Nusbaum C."/>
            <person name="Birren B."/>
        </authorList>
    </citation>
    <scope>NUCLEOTIDE SEQUENCE [LARGE SCALE GENOMIC DNA]</scope>
    <source>
        <strain evidence="3">race PST-78</strain>
    </source>
</reference>
<feature type="compositionally biased region" description="Polar residues" evidence="1">
    <location>
        <begin position="590"/>
        <end position="600"/>
    </location>
</feature>
<feature type="compositionally biased region" description="Polar residues" evidence="1">
    <location>
        <begin position="847"/>
        <end position="868"/>
    </location>
</feature>
<feature type="region of interest" description="Disordered" evidence="1">
    <location>
        <begin position="1"/>
        <end position="160"/>
    </location>
</feature>
<dbReference type="InterPro" id="IPR034586">
    <property type="entry name" value="Bfa1/Byr4"/>
</dbReference>
<feature type="compositionally biased region" description="Basic and acidic residues" evidence="1">
    <location>
        <begin position="1055"/>
        <end position="1066"/>
    </location>
</feature>